<dbReference type="EMBL" id="JAWDGP010002850">
    <property type="protein sequence ID" value="KAK3779322.1"/>
    <property type="molecule type" value="Genomic_DNA"/>
</dbReference>
<dbReference type="InterPro" id="IPR027806">
    <property type="entry name" value="HARBI1_dom"/>
</dbReference>
<proteinExistence type="predicted"/>
<keyword evidence="2" id="KW-0479">Metal-binding</keyword>
<accession>A0AAE1A2Y8</accession>
<evidence type="ECO:0000256" key="1">
    <source>
        <dbReference type="ARBA" id="ARBA00001968"/>
    </source>
</evidence>
<keyword evidence="5" id="KW-1185">Reference proteome</keyword>
<sequence>MCAAKNFQEIWRFPNCIGALDGKHIAIKAPSREVSSYDNYKHFHSIILLALEDANLKLLYVDVGANGRSGDAGVFRDSPLFRGLERKSLNNSRDKPLLGMDQPFPLMIVGDDAFPLKSFLMKPYPDGD</sequence>
<evidence type="ECO:0000313" key="4">
    <source>
        <dbReference type="EMBL" id="KAK3779322.1"/>
    </source>
</evidence>
<comment type="cofactor">
    <cofactor evidence="1">
        <name>a divalent metal cation</name>
        <dbReference type="ChEBI" id="CHEBI:60240"/>
    </cofactor>
</comment>
<organism evidence="4 5">
    <name type="scientific">Elysia crispata</name>
    <name type="common">lettuce slug</name>
    <dbReference type="NCBI Taxonomy" id="231223"/>
    <lineage>
        <taxon>Eukaryota</taxon>
        <taxon>Metazoa</taxon>
        <taxon>Spiralia</taxon>
        <taxon>Lophotrochozoa</taxon>
        <taxon>Mollusca</taxon>
        <taxon>Gastropoda</taxon>
        <taxon>Heterobranchia</taxon>
        <taxon>Euthyneura</taxon>
        <taxon>Panpulmonata</taxon>
        <taxon>Sacoglossa</taxon>
        <taxon>Placobranchoidea</taxon>
        <taxon>Plakobranchidae</taxon>
        <taxon>Elysia</taxon>
    </lineage>
</organism>
<dbReference type="Proteomes" id="UP001283361">
    <property type="component" value="Unassembled WGS sequence"/>
</dbReference>
<dbReference type="AlphaFoldDB" id="A0AAE1A2Y8"/>
<evidence type="ECO:0000256" key="2">
    <source>
        <dbReference type="ARBA" id="ARBA00022723"/>
    </source>
</evidence>
<evidence type="ECO:0000313" key="5">
    <source>
        <dbReference type="Proteomes" id="UP001283361"/>
    </source>
</evidence>
<dbReference type="Pfam" id="PF13359">
    <property type="entry name" value="DDE_Tnp_4"/>
    <property type="match status" value="1"/>
</dbReference>
<dbReference type="GO" id="GO:0046872">
    <property type="term" value="F:metal ion binding"/>
    <property type="evidence" value="ECO:0007669"/>
    <property type="project" value="UniProtKB-KW"/>
</dbReference>
<gene>
    <name evidence="4" type="ORF">RRG08_031613</name>
</gene>
<name>A0AAE1A2Y8_9GAST</name>
<reference evidence="4" key="1">
    <citation type="journal article" date="2023" name="G3 (Bethesda)">
        <title>A reference genome for the long-term kleptoplast-retaining sea slug Elysia crispata morphotype clarki.</title>
        <authorList>
            <person name="Eastman K.E."/>
            <person name="Pendleton A.L."/>
            <person name="Shaikh M.A."/>
            <person name="Suttiyut T."/>
            <person name="Ogas R."/>
            <person name="Tomko P."/>
            <person name="Gavelis G."/>
            <person name="Widhalm J.R."/>
            <person name="Wisecaver J.H."/>
        </authorList>
    </citation>
    <scope>NUCLEOTIDE SEQUENCE</scope>
    <source>
        <strain evidence="4">ECLA1</strain>
    </source>
</reference>
<feature type="domain" description="DDE Tnp4" evidence="3">
    <location>
        <begin position="20"/>
        <end position="125"/>
    </location>
</feature>
<evidence type="ECO:0000259" key="3">
    <source>
        <dbReference type="Pfam" id="PF13359"/>
    </source>
</evidence>
<protein>
    <recommendedName>
        <fullName evidence="3">DDE Tnp4 domain-containing protein</fullName>
    </recommendedName>
</protein>
<comment type="caution">
    <text evidence="4">The sequence shown here is derived from an EMBL/GenBank/DDBJ whole genome shotgun (WGS) entry which is preliminary data.</text>
</comment>